<dbReference type="PANTHER" id="PTHR22847">
    <property type="entry name" value="WD40 REPEAT PROTEIN"/>
    <property type="match status" value="1"/>
</dbReference>
<dbReference type="PROSITE" id="PS50082">
    <property type="entry name" value="WD_REPEATS_2"/>
    <property type="match status" value="3"/>
</dbReference>
<dbReference type="AlphaFoldDB" id="A0AB36ZSM9"/>
<dbReference type="EMBL" id="PTIW01000050">
    <property type="protein sequence ID" value="PPK57339.1"/>
    <property type="molecule type" value="Genomic_DNA"/>
</dbReference>
<dbReference type="InterPro" id="IPR011047">
    <property type="entry name" value="Quinoprotein_ADH-like_sf"/>
</dbReference>
<feature type="repeat" description="WD" evidence="3">
    <location>
        <begin position="230"/>
        <end position="270"/>
    </location>
</feature>
<gene>
    <name evidence="4" type="ORF">B0F89_15013</name>
</gene>
<sequence>MKSSLIETNKDAKLGLIKLKKLLNLTNNLLSKKGLNQLEKQFKGRPFLIEEGHSKPVTELVVTPNGKTIISGSDDTTIKLWNMETGECLKTLKGHSGRINSLSITLDGKTIISGSLMETKLWSLKSGKCIKNIKQKETASFTDDDYITSFQVISSDGNTIASVNYYEEVRVWNQEDSSLISKFYTNVGTSPILAISPDGNIIAVGKGSNSDRCGKIEIWDIKKNQCIHKLNKHTNLVSVLVITSDNKLVSGSWDETIRVWDIESGKCLKVLEGQKSFVYTLAVTPDGNTLVSSSSNPNIIKIWDLNTRKCVNTIETSAAKALAITPDGNNLVTEYGIWRLKTGECIKKLKSYDTHLKIIAKDNEENATITIKNEYIKYGELKLFDEDGNYLKTFKEQKDFIKTLSISSVIKEIAREHDYFSDFIGCHVAKLWDEKNDKCILTVDTRNNLEIDNQGYFNAKDKDVKEYIRVSEHPLGQRQLSKEEINYFRKEINCFDTEDLCVNKSINLKNEGYKNNFNKSETIETDISDYEVPF</sequence>
<dbReference type="InterPro" id="IPR015943">
    <property type="entry name" value="WD40/YVTN_repeat-like_dom_sf"/>
</dbReference>
<dbReference type="Proteomes" id="UP000239861">
    <property type="component" value="Unassembled WGS sequence"/>
</dbReference>
<dbReference type="PROSITE" id="PS00678">
    <property type="entry name" value="WD_REPEATS_1"/>
    <property type="match status" value="2"/>
</dbReference>
<dbReference type="InterPro" id="IPR020472">
    <property type="entry name" value="WD40_PAC1"/>
</dbReference>
<dbReference type="SMART" id="SM00320">
    <property type="entry name" value="WD40"/>
    <property type="match status" value="6"/>
</dbReference>
<comment type="caution">
    <text evidence="4">The sequence shown here is derived from an EMBL/GenBank/DDBJ whole genome shotgun (WGS) entry which is preliminary data.</text>
</comment>
<proteinExistence type="predicted"/>
<dbReference type="PRINTS" id="PR00320">
    <property type="entry name" value="GPROTEINBRPT"/>
</dbReference>
<dbReference type="InterPro" id="IPR001680">
    <property type="entry name" value="WD40_rpt"/>
</dbReference>
<dbReference type="CDD" id="cd00200">
    <property type="entry name" value="WD40"/>
    <property type="match status" value="1"/>
</dbReference>
<dbReference type="RefSeq" id="WP_104412926.1">
    <property type="nucleotide sequence ID" value="NZ_PTIW01000050.1"/>
</dbReference>
<evidence type="ECO:0000256" key="3">
    <source>
        <dbReference type="PROSITE-ProRule" id="PRU00221"/>
    </source>
</evidence>
<evidence type="ECO:0000256" key="2">
    <source>
        <dbReference type="ARBA" id="ARBA00022737"/>
    </source>
</evidence>
<dbReference type="Gene3D" id="2.130.10.10">
    <property type="entry name" value="YVTN repeat-like/Quinoprotein amine dehydrogenase"/>
    <property type="match status" value="2"/>
</dbReference>
<name>A0AB36ZSM9_9BACT</name>
<protein>
    <submittedName>
        <fullName evidence="4">WD40 repeat protein</fullName>
    </submittedName>
</protein>
<feature type="repeat" description="WD" evidence="3">
    <location>
        <begin position="50"/>
        <end position="91"/>
    </location>
</feature>
<keyword evidence="2" id="KW-0677">Repeat</keyword>
<evidence type="ECO:0000256" key="1">
    <source>
        <dbReference type="ARBA" id="ARBA00022574"/>
    </source>
</evidence>
<dbReference type="Pfam" id="PF00400">
    <property type="entry name" value="WD40"/>
    <property type="match status" value="4"/>
</dbReference>
<reference evidence="4 5" key="1">
    <citation type="submission" date="2018-02" db="EMBL/GenBank/DDBJ databases">
        <title>Subsurface microbial communities from deep shales in Ohio and West Virginia, USA.</title>
        <authorList>
            <person name="Wrighton K."/>
        </authorList>
    </citation>
    <scope>NUCLEOTIDE SEQUENCE [LARGE SCALE GENOMIC DNA]</scope>
    <source>
        <strain evidence="4 5">MARC-MIP3H16</strain>
    </source>
</reference>
<dbReference type="PANTHER" id="PTHR22847:SF637">
    <property type="entry name" value="WD REPEAT DOMAIN 5B"/>
    <property type="match status" value="1"/>
</dbReference>
<accession>A0AB36ZSM9</accession>
<dbReference type="SUPFAM" id="SSF50998">
    <property type="entry name" value="Quinoprotein alcohol dehydrogenase-like"/>
    <property type="match status" value="1"/>
</dbReference>
<keyword evidence="1 3" id="KW-0853">WD repeat</keyword>
<dbReference type="PROSITE" id="PS50294">
    <property type="entry name" value="WD_REPEATS_REGION"/>
    <property type="match status" value="3"/>
</dbReference>
<evidence type="ECO:0000313" key="4">
    <source>
        <dbReference type="EMBL" id="PPK57339.1"/>
    </source>
</evidence>
<evidence type="ECO:0000313" key="5">
    <source>
        <dbReference type="Proteomes" id="UP000239861"/>
    </source>
</evidence>
<dbReference type="InterPro" id="IPR019775">
    <property type="entry name" value="WD40_repeat_CS"/>
</dbReference>
<feature type="repeat" description="WD" evidence="3">
    <location>
        <begin position="271"/>
        <end position="313"/>
    </location>
</feature>
<organism evidence="4 5">
    <name type="scientific">Malaciobacter marinus</name>
    <dbReference type="NCBI Taxonomy" id="505249"/>
    <lineage>
        <taxon>Bacteria</taxon>
        <taxon>Pseudomonadati</taxon>
        <taxon>Campylobacterota</taxon>
        <taxon>Epsilonproteobacteria</taxon>
        <taxon>Campylobacterales</taxon>
        <taxon>Arcobacteraceae</taxon>
        <taxon>Malaciobacter</taxon>
    </lineage>
</organism>